<reference evidence="4 5" key="1">
    <citation type="submission" date="2016-10" db="EMBL/GenBank/DDBJ databases">
        <authorList>
            <person name="de Groot N.N."/>
        </authorList>
    </citation>
    <scope>NUCLEOTIDE SEQUENCE [LARGE SCALE GENOMIC DNA]</scope>
    <source>
        <strain evidence="4 5">CDM_5</strain>
    </source>
</reference>
<dbReference type="InterPro" id="IPR025403">
    <property type="entry name" value="TgpA-like_C"/>
</dbReference>
<feature type="domain" description="Protein-glutamine gamma-glutamyltransferase-like C-terminal" evidence="3">
    <location>
        <begin position="663"/>
        <end position="726"/>
    </location>
</feature>
<feature type="transmembrane region" description="Helical" evidence="2">
    <location>
        <begin position="578"/>
        <end position="601"/>
    </location>
</feature>
<feature type="region of interest" description="Disordered" evidence="1">
    <location>
        <begin position="714"/>
        <end position="752"/>
    </location>
</feature>
<dbReference type="SUPFAM" id="SSF49464">
    <property type="entry name" value="Carboxypeptidase regulatory domain-like"/>
    <property type="match status" value="1"/>
</dbReference>
<dbReference type="AlphaFoldDB" id="A0A1H7PS68"/>
<dbReference type="Proteomes" id="UP000183894">
    <property type="component" value="Unassembled WGS sequence"/>
</dbReference>
<keyword evidence="2" id="KW-0472">Membrane</keyword>
<evidence type="ECO:0000259" key="3">
    <source>
        <dbReference type="Pfam" id="PF13559"/>
    </source>
</evidence>
<keyword evidence="2" id="KW-1133">Transmembrane helix</keyword>
<gene>
    <name evidence="4" type="ORF">SAMN04488691_104174</name>
</gene>
<dbReference type="EMBL" id="FOAD01000004">
    <property type="protein sequence ID" value="SEL38308.1"/>
    <property type="molecule type" value="Genomic_DNA"/>
</dbReference>
<dbReference type="InterPro" id="IPR008969">
    <property type="entry name" value="CarboxyPept-like_regulatory"/>
</dbReference>
<name>A0A1H7PS68_HALLR</name>
<feature type="region of interest" description="Disordered" evidence="1">
    <location>
        <begin position="39"/>
        <end position="83"/>
    </location>
</feature>
<keyword evidence="2" id="KW-0812">Transmembrane</keyword>
<evidence type="ECO:0000256" key="1">
    <source>
        <dbReference type="SAM" id="MobiDB-lite"/>
    </source>
</evidence>
<organism evidence="4 5">
    <name type="scientific">Haloferax larsenii</name>
    <dbReference type="NCBI Taxonomy" id="302484"/>
    <lineage>
        <taxon>Archaea</taxon>
        <taxon>Methanobacteriati</taxon>
        <taxon>Methanobacteriota</taxon>
        <taxon>Stenosarchaea group</taxon>
        <taxon>Halobacteria</taxon>
        <taxon>Halobacteriales</taxon>
        <taxon>Haloferacaceae</taxon>
        <taxon>Haloferax</taxon>
    </lineage>
</organism>
<protein>
    <recommendedName>
        <fullName evidence="3">Protein-glutamine gamma-glutamyltransferase-like C-terminal domain-containing protein</fullName>
    </recommendedName>
</protein>
<evidence type="ECO:0000256" key="2">
    <source>
        <dbReference type="SAM" id="Phobius"/>
    </source>
</evidence>
<dbReference type="RefSeq" id="WP_074793811.1">
    <property type="nucleotide sequence ID" value="NZ_FOAD01000004.1"/>
</dbReference>
<evidence type="ECO:0000313" key="5">
    <source>
        <dbReference type="Proteomes" id="UP000183894"/>
    </source>
</evidence>
<feature type="compositionally biased region" description="Polar residues" evidence="1">
    <location>
        <begin position="56"/>
        <end position="72"/>
    </location>
</feature>
<dbReference type="OrthoDB" id="206387at2157"/>
<evidence type="ECO:0000313" key="4">
    <source>
        <dbReference type="EMBL" id="SEL38308.1"/>
    </source>
</evidence>
<sequence>MRPLVLAVAFLLLASAVSPAVAFVDLDGDVAVDGATRVEQRDGETTRAAQIDGETNETGMQNATNETNTSSPPRHLDPDEAVGQGNVSSVEAYLVAALGERLKSSAEALSDDDYQRAREILGPEYDTLLDRYELIASDRDLDTTGTSLADTREGQLEYVETVQEYDRTYQRYLEAKAAGNEDRARTLARELDELAGEAAESRTRLEANYTEVESTGGVQLDVGRERLETVSTSVEQDQEQVRDAEFRRTQIEAQSRAVAGSFADPFPITGRVTETDGEPLGDASLNITVGAQSTRVVTDADGSFSLDYRPTMVGTGPQNVSVSYVPDPNSSYLGSTTVLSLRIEQSTPAFTVDAAPTRTAYGETVRVEGVMFVNETPAPNATVALSIDGRTRARNVTDENGRFVFELDLPADVAPGDRQLRVEIPAEERALAPVNVTTPVVVETTATSVRLANVAPTDEGVRVSGTFRTADQTPISNVTLDVRVDGTSVERIRTDEQGRFATTLALDDEQRENGSVTVSVAYPGRGSNLLAAESESVAVELGVVSPARPAIPAPALPAVPLPGGQSVTVQEQLLVGDVIVPTGAVALGAVVVVVLGGLVALRRIGTVADGVGVAPSPVAGRARVGGSRGVASSPGQSALSPRELLRLARERLGDDPAGATERAYIATRRRLRDAAPGSDSETHTEFYESVRDGIADSDMLRSLTEWYERAAFSPRAPSHEEATTAVGTAEALIKAEEVSPSGDESADDSDTK</sequence>
<dbReference type="Pfam" id="PF13559">
    <property type="entry name" value="DUF4129"/>
    <property type="match status" value="1"/>
</dbReference>
<accession>A0A1H7PS68</accession>
<proteinExistence type="predicted"/>